<protein>
    <submittedName>
        <fullName evidence="3">CHAT domain protein</fullName>
    </submittedName>
</protein>
<dbReference type="Proteomes" id="UP000020077">
    <property type="component" value="Unassembled WGS sequence"/>
</dbReference>
<sequence>MMLLSLVLAHFRDLPDAVRLALDYVLRRKALAAEAASVQRRAILSGRYPQLRVSLQRLDLLRGQVASKILRGLGAHETPQQYQQALARWRDEREALESEIARQIPEMRLEHELASADARAVALHLQASGTLVEFVRFHPCHFQAVKARGKAQWGRERYAAFVLAAGEGAAVQLVDLGDAAPIDDAIRRFRAEITGDPLPPNDDQARMAPTRDATPPQSNLGAGGELLRLLIAPLQELFQQRPSLVLAPDGELNRLSFAALPTDSGCLSDRYAIRYVSCGRDLVRFAEPASNAGSPPLIVADPAFDLGASASANPGSGPRSRATSVAATQPGKMAALCSLLGGRGRSEDERSPDPAGTPRAALAEASGEPAWTGRRSRDLDRAGYRFTPLPGSRVEGEAVARHLGTGALLGEQALEGRCKKRRSPTIVHLATHGFFLEDQPREHESGSLGDAGHRLSHQENPLLRSGLALAGANTFLREHRVVADEMEDGLLTAEDVAGLDLLDTDLVFLSACETGLGDVQVGEGVFGLRRAFVVAGARTLIMSLWKVDDVATALLVDRFYTALLAGDGKGEALRQAQHELRSATVGTLRATWLNPENRSRLAAGDPAIRQQLNALLAYPEQTRPFQDPYYWAGFILQGDDGAGARG</sequence>
<dbReference type="PANTHER" id="PTHR10098">
    <property type="entry name" value="RAPSYN-RELATED"/>
    <property type="match status" value="1"/>
</dbReference>
<name>A0A080LZS1_9PROT</name>
<feature type="region of interest" description="Disordered" evidence="1">
    <location>
        <begin position="193"/>
        <end position="218"/>
    </location>
</feature>
<evidence type="ECO:0000259" key="2">
    <source>
        <dbReference type="Pfam" id="PF12770"/>
    </source>
</evidence>
<dbReference type="AlphaFoldDB" id="A0A080LZS1"/>
<evidence type="ECO:0000313" key="3">
    <source>
        <dbReference type="EMBL" id="KFB74487.1"/>
    </source>
</evidence>
<organism evidence="3 4">
    <name type="scientific">Candidatus Accumulibacter phosphatis</name>
    <dbReference type="NCBI Taxonomy" id="327160"/>
    <lineage>
        <taxon>Bacteria</taxon>
        <taxon>Pseudomonadati</taxon>
        <taxon>Pseudomonadota</taxon>
        <taxon>Betaproteobacteria</taxon>
        <taxon>Candidatus Accumulibacter</taxon>
    </lineage>
</organism>
<dbReference type="PANTHER" id="PTHR10098:SF108">
    <property type="entry name" value="TETRATRICOPEPTIDE REPEAT PROTEIN 28"/>
    <property type="match status" value="1"/>
</dbReference>
<gene>
    <name evidence="3" type="ORF">AW09_000209</name>
</gene>
<feature type="region of interest" description="Disordered" evidence="1">
    <location>
        <begin position="342"/>
        <end position="376"/>
    </location>
</feature>
<proteinExistence type="predicted"/>
<accession>A0A080LZS1</accession>
<dbReference type="Pfam" id="PF12770">
    <property type="entry name" value="CHAT"/>
    <property type="match status" value="1"/>
</dbReference>
<dbReference type="InterPro" id="IPR024983">
    <property type="entry name" value="CHAT_dom"/>
</dbReference>
<feature type="domain" description="CHAT" evidence="2">
    <location>
        <begin position="223"/>
        <end position="639"/>
    </location>
</feature>
<reference evidence="3 4" key="1">
    <citation type="submission" date="2014-02" db="EMBL/GenBank/DDBJ databases">
        <title>Expanding our view of genomic diversity in Candidatus Accumulibacter clades.</title>
        <authorList>
            <person name="Skennerton C.T."/>
            <person name="Barr J.J."/>
            <person name="Slater F.R."/>
            <person name="Bond P.L."/>
            <person name="Tyson G.W."/>
        </authorList>
    </citation>
    <scope>NUCLEOTIDE SEQUENCE [LARGE SCALE GENOMIC DNA]</scope>
    <source>
        <strain evidence="4">BA-91</strain>
    </source>
</reference>
<dbReference type="EMBL" id="JDVG02000029">
    <property type="protein sequence ID" value="KFB74487.1"/>
    <property type="molecule type" value="Genomic_DNA"/>
</dbReference>
<evidence type="ECO:0000313" key="4">
    <source>
        <dbReference type="Proteomes" id="UP000020077"/>
    </source>
</evidence>
<comment type="caution">
    <text evidence="3">The sequence shown here is derived from an EMBL/GenBank/DDBJ whole genome shotgun (WGS) entry which is preliminary data.</text>
</comment>
<evidence type="ECO:0000256" key="1">
    <source>
        <dbReference type="SAM" id="MobiDB-lite"/>
    </source>
</evidence>